<gene>
    <name evidence="2" type="ORF">PAXRUDRAFT_740777</name>
</gene>
<proteinExistence type="predicted"/>
<dbReference type="HOGENOM" id="CLU_2455424_0_0_1"/>
<protein>
    <submittedName>
        <fullName evidence="2">Uncharacterized protein</fullName>
    </submittedName>
</protein>
<evidence type="ECO:0000313" key="2">
    <source>
        <dbReference type="EMBL" id="KIL00567.1"/>
    </source>
</evidence>
<dbReference type="Proteomes" id="UP000054538">
    <property type="component" value="Unassembled WGS sequence"/>
</dbReference>
<dbReference type="EMBL" id="KN824831">
    <property type="protein sequence ID" value="KIL00567.1"/>
    <property type="molecule type" value="Genomic_DNA"/>
</dbReference>
<organism evidence="2 3">
    <name type="scientific">Paxillus rubicundulus Ve08.2h10</name>
    <dbReference type="NCBI Taxonomy" id="930991"/>
    <lineage>
        <taxon>Eukaryota</taxon>
        <taxon>Fungi</taxon>
        <taxon>Dikarya</taxon>
        <taxon>Basidiomycota</taxon>
        <taxon>Agaricomycotina</taxon>
        <taxon>Agaricomycetes</taxon>
        <taxon>Agaricomycetidae</taxon>
        <taxon>Boletales</taxon>
        <taxon>Paxilineae</taxon>
        <taxon>Paxillaceae</taxon>
        <taxon>Paxillus</taxon>
    </lineage>
</organism>
<dbReference type="InParanoid" id="A0A0D0E6F7"/>
<evidence type="ECO:0000313" key="3">
    <source>
        <dbReference type="Proteomes" id="UP000054538"/>
    </source>
</evidence>
<name>A0A0D0E6F7_9AGAM</name>
<evidence type="ECO:0000256" key="1">
    <source>
        <dbReference type="SAM" id="MobiDB-lite"/>
    </source>
</evidence>
<keyword evidence="3" id="KW-1185">Reference proteome</keyword>
<sequence length="89" mass="10416">MCETTVSKQPIFASVLRSTRLYRTSRGLTSVPISLTLQRSTGKWKVENLQSTRGYDKRSATRKHQRKRGRNGERRHYRSYQLDQALAFI</sequence>
<reference evidence="3" key="2">
    <citation type="submission" date="2015-01" db="EMBL/GenBank/DDBJ databases">
        <title>Evolutionary Origins and Diversification of the Mycorrhizal Mutualists.</title>
        <authorList>
            <consortium name="DOE Joint Genome Institute"/>
            <consortium name="Mycorrhizal Genomics Consortium"/>
            <person name="Kohler A."/>
            <person name="Kuo A."/>
            <person name="Nagy L.G."/>
            <person name="Floudas D."/>
            <person name="Copeland A."/>
            <person name="Barry K.W."/>
            <person name="Cichocki N."/>
            <person name="Veneault-Fourrey C."/>
            <person name="LaButti K."/>
            <person name="Lindquist E.A."/>
            <person name="Lipzen A."/>
            <person name="Lundell T."/>
            <person name="Morin E."/>
            <person name="Murat C."/>
            <person name="Riley R."/>
            <person name="Ohm R."/>
            <person name="Sun H."/>
            <person name="Tunlid A."/>
            <person name="Henrissat B."/>
            <person name="Grigoriev I.V."/>
            <person name="Hibbett D.S."/>
            <person name="Martin F."/>
        </authorList>
    </citation>
    <scope>NUCLEOTIDE SEQUENCE [LARGE SCALE GENOMIC DNA]</scope>
    <source>
        <strain evidence="3">Ve08.2h10</strain>
    </source>
</reference>
<dbReference type="AlphaFoldDB" id="A0A0D0E6F7"/>
<feature type="compositionally biased region" description="Basic residues" evidence="1">
    <location>
        <begin position="60"/>
        <end position="76"/>
    </location>
</feature>
<feature type="region of interest" description="Disordered" evidence="1">
    <location>
        <begin position="49"/>
        <end position="76"/>
    </location>
</feature>
<reference evidence="2 3" key="1">
    <citation type="submission" date="2014-04" db="EMBL/GenBank/DDBJ databases">
        <authorList>
            <consortium name="DOE Joint Genome Institute"/>
            <person name="Kuo A."/>
            <person name="Kohler A."/>
            <person name="Jargeat P."/>
            <person name="Nagy L.G."/>
            <person name="Floudas D."/>
            <person name="Copeland A."/>
            <person name="Barry K.W."/>
            <person name="Cichocki N."/>
            <person name="Veneault-Fourrey C."/>
            <person name="LaButti K."/>
            <person name="Lindquist E.A."/>
            <person name="Lipzen A."/>
            <person name="Lundell T."/>
            <person name="Morin E."/>
            <person name="Murat C."/>
            <person name="Sun H."/>
            <person name="Tunlid A."/>
            <person name="Henrissat B."/>
            <person name="Grigoriev I.V."/>
            <person name="Hibbett D.S."/>
            <person name="Martin F."/>
            <person name="Nordberg H.P."/>
            <person name="Cantor M.N."/>
            <person name="Hua S.X."/>
        </authorList>
    </citation>
    <scope>NUCLEOTIDE SEQUENCE [LARGE SCALE GENOMIC DNA]</scope>
    <source>
        <strain evidence="2 3">Ve08.2h10</strain>
    </source>
</reference>
<accession>A0A0D0E6F7</accession>